<gene>
    <name evidence="1" type="ORF">RD792_006569</name>
</gene>
<evidence type="ECO:0000313" key="1">
    <source>
        <dbReference type="EMBL" id="KAK4486836.1"/>
    </source>
</evidence>
<evidence type="ECO:0000313" key="2">
    <source>
        <dbReference type="Proteomes" id="UP001291926"/>
    </source>
</evidence>
<organism evidence="1 2">
    <name type="scientific">Penstemon davidsonii</name>
    <dbReference type="NCBI Taxonomy" id="160366"/>
    <lineage>
        <taxon>Eukaryota</taxon>
        <taxon>Viridiplantae</taxon>
        <taxon>Streptophyta</taxon>
        <taxon>Embryophyta</taxon>
        <taxon>Tracheophyta</taxon>
        <taxon>Spermatophyta</taxon>
        <taxon>Magnoliopsida</taxon>
        <taxon>eudicotyledons</taxon>
        <taxon>Gunneridae</taxon>
        <taxon>Pentapetalae</taxon>
        <taxon>asterids</taxon>
        <taxon>lamiids</taxon>
        <taxon>Lamiales</taxon>
        <taxon>Plantaginaceae</taxon>
        <taxon>Cheloneae</taxon>
        <taxon>Penstemon</taxon>
    </lineage>
</organism>
<sequence length="502" mass="56346">MENLCACFGSSIIPNKTAVTLPYSARKKSRRIAFLSINNSSITDNISAEAVNVEPIYKPTPLNRPLRTPHSGYHFDGTARKFFEGWYFKVSIPECRQSFCFMYSVENPAFPKKLTILEEARYGPRFTGVGAQILGADDKYICQYTEESPNFWGNRDELMLGNTFVAQTNMQPPKKEIPPQEFNQRVLEGFQVTPLWHQGYIRDDGRTSYAEIVKTARWSYSTRPVFGWGNVGSKQKSTAGWLAAFPVFEPHWQICMAGGLSTGVSLNNFRMLVNNAKHILFSRSFAGWIEWDDKRYEFKNAPSYSEKNWGGAFPRKWFWVQCNVFEGANGEVALTAAGGLRQVPGLSETFENAALIGVHYGGVFYEFVPWNGVVNWEISPWGHWCISAENEIYKVELEATTKDSGTPLRAPTSEAGLAPACKDTCFANLRLRLWERRYDGSEGKVILDVTSNMAAVEVGGGPWFSSWKGRTHAPEIITRVVGLPVDVEGIFGLVPFLKPPGL</sequence>
<evidence type="ECO:0008006" key="3">
    <source>
        <dbReference type="Google" id="ProtNLM"/>
    </source>
</evidence>
<proteinExistence type="predicted"/>
<reference evidence="1 2" key="1">
    <citation type="journal article" date="2023" name="bioRxiv">
        <title>Genome report: Whole genome sequence and annotation of Penstemon davidsonii.</title>
        <authorList>
            <person name="Ostevik K.L."/>
            <person name="Alabady M."/>
            <person name="Zhang M."/>
            <person name="Rausher M.D."/>
        </authorList>
    </citation>
    <scope>NUCLEOTIDE SEQUENCE [LARGE SCALE GENOMIC DNA]</scope>
    <source>
        <strain evidence="1">DNT005</strain>
        <tissue evidence="1">Whole leaf</tissue>
    </source>
</reference>
<dbReference type="Pfam" id="PF14249">
    <property type="entry name" value="Tocopherol_cycl"/>
    <property type="match status" value="2"/>
</dbReference>
<accession>A0ABR0DDB6</accession>
<name>A0ABR0DDB6_9LAMI</name>
<dbReference type="PANTHER" id="PTHR35309:SF2">
    <property type="entry name" value="TOCOPHEROL CYCLASE, CHLOROPLASTIC"/>
    <property type="match status" value="1"/>
</dbReference>
<dbReference type="InterPro" id="IPR025893">
    <property type="entry name" value="Tocopherol_cyclase"/>
</dbReference>
<dbReference type="PANTHER" id="PTHR35309">
    <property type="match status" value="1"/>
</dbReference>
<protein>
    <recommendedName>
        <fullName evidence="3">Tocopherol cyclase</fullName>
    </recommendedName>
</protein>
<comment type="caution">
    <text evidence="1">The sequence shown here is derived from an EMBL/GenBank/DDBJ whole genome shotgun (WGS) entry which is preliminary data.</text>
</comment>
<dbReference type="EMBL" id="JAYDYQ010002172">
    <property type="protein sequence ID" value="KAK4486836.1"/>
    <property type="molecule type" value="Genomic_DNA"/>
</dbReference>
<keyword evidence="2" id="KW-1185">Reference proteome</keyword>
<dbReference type="Proteomes" id="UP001291926">
    <property type="component" value="Unassembled WGS sequence"/>
</dbReference>